<sequence>MIDLRTTLFAPDTAKADILNNVGIAASPFTGGIQVVELPGARWKLTFGYDSLSAKYGRQLKAIKAMLRGGAEVAHIYDLSYIPRRSTEPGTPTVNGANQAGAVLASAGWTPSIAILEVGDQISYLCSDGMYRMHIVTAAVSSDASGNANIPILPPLRNPPVNGTAISSIAPVVSCQLTGGGEVSIDGMLHSASLEFTEALYGQS</sequence>
<proteinExistence type="predicted"/>
<name>A0A2Z5H3A5_9CAUD</name>
<reference evidence="2" key="1">
    <citation type="submission" date="2018-05" db="EMBL/GenBank/DDBJ databases">
        <title>Exploring Bacteriophages for Innovative Applications.</title>
        <authorList>
            <person name="Olsen N.S."/>
            <person name="Kot W."/>
            <person name="Hansen L.H."/>
        </authorList>
    </citation>
    <scope>NUCLEOTIDE SEQUENCE [LARGE SCALE GENOMIC DNA]</scope>
</reference>
<dbReference type="KEGG" id="vg:79513852"/>
<keyword evidence="2" id="KW-1185">Reference proteome</keyword>
<dbReference type="Proteomes" id="UP000252726">
    <property type="component" value="Segment"/>
</dbReference>
<dbReference type="GeneID" id="79513852"/>
<organism evidence="1 2">
    <name type="scientific">Escherichia phage Halfdan</name>
    <dbReference type="NCBI Taxonomy" id="2234092"/>
    <lineage>
        <taxon>Viruses</taxon>
        <taxon>Duplodnaviria</taxon>
        <taxon>Heunggongvirae</taxon>
        <taxon>Uroviricota</taxon>
        <taxon>Caudoviricetes</taxon>
        <taxon>Halfdanvirus</taxon>
        <taxon>Halfdanvirus halfdan</taxon>
    </lineage>
</organism>
<protein>
    <submittedName>
        <fullName evidence="1">Putative distal tail protein</fullName>
    </submittedName>
</protein>
<accession>A0A2Z5H3A5</accession>
<evidence type="ECO:0000313" key="1">
    <source>
        <dbReference type="EMBL" id="AXC34260.1"/>
    </source>
</evidence>
<evidence type="ECO:0000313" key="2">
    <source>
        <dbReference type="Proteomes" id="UP000252726"/>
    </source>
</evidence>
<dbReference type="RefSeq" id="YP_010731731.1">
    <property type="nucleotide sequence ID" value="NC_072811.1"/>
</dbReference>
<dbReference type="EMBL" id="MH362766">
    <property type="protein sequence ID" value="AXC34260.1"/>
    <property type="molecule type" value="Genomic_DNA"/>
</dbReference>